<organism evidence="8 9">
    <name type="scientific">Cytobacillus oceanisediminis</name>
    <dbReference type="NCBI Taxonomy" id="665099"/>
    <lineage>
        <taxon>Bacteria</taxon>
        <taxon>Bacillati</taxon>
        <taxon>Bacillota</taxon>
        <taxon>Bacilli</taxon>
        <taxon>Bacillales</taxon>
        <taxon>Bacillaceae</taxon>
        <taxon>Cytobacillus</taxon>
    </lineage>
</organism>
<dbReference type="Proteomes" id="UP000318667">
    <property type="component" value="Unassembled WGS sequence"/>
</dbReference>
<evidence type="ECO:0000256" key="1">
    <source>
        <dbReference type="ARBA" id="ARBA00009104"/>
    </source>
</evidence>
<comment type="catalytic activity">
    <reaction evidence="6">
        <text>UDP-N-acetyl-alpha-D-glucosamine + ATP = UDP-N-acetyl-alpha-D-glucosamine 3'-phosphate + ADP + H(+)</text>
        <dbReference type="Rhea" id="RHEA:32671"/>
        <dbReference type="ChEBI" id="CHEBI:15378"/>
        <dbReference type="ChEBI" id="CHEBI:30616"/>
        <dbReference type="ChEBI" id="CHEBI:57705"/>
        <dbReference type="ChEBI" id="CHEBI:64353"/>
        <dbReference type="ChEBI" id="CHEBI:456216"/>
        <dbReference type="EC" id="2.7.1.176"/>
    </reaction>
</comment>
<keyword evidence="3" id="KW-0547">Nucleotide-binding</keyword>
<evidence type="ECO:0000256" key="5">
    <source>
        <dbReference type="ARBA" id="ARBA00032897"/>
    </source>
</evidence>
<dbReference type="Pfam" id="PF06414">
    <property type="entry name" value="Zeta_toxin"/>
    <property type="match status" value="1"/>
</dbReference>
<gene>
    <name evidence="8" type="ORF">IQ19_00658</name>
</gene>
<feature type="domain" description="Zeta toxin" evidence="7">
    <location>
        <begin position="61"/>
        <end position="237"/>
    </location>
</feature>
<evidence type="ECO:0000256" key="3">
    <source>
        <dbReference type="ARBA" id="ARBA00022741"/>
    </source>
</evidence>
<evidence type="ECO:0000259" key="7">
    <source>
        <dbReference type="Pfam" id="PF06414"/>
    </source>
</evidence>
<dbReference type="AlphaFoldDB" id="A0A562K709"/>
<comment type="caution">
    <text evidence="8">The sequence shown here is derived from an EMBL/GenBank/DDBJ whole genome shotgun (WGS) entry which is preliminary data.</text>
</comment>
<sequence>MNFMKLIRNAVIRDARRFYHNRSARYEKFEKDMKEIYSLPTNKYDPHRRSLHLKIIKDLMKGTKSFKEAQKPVVFLIGGGTATGKTTLRDTIVMEKTKQYKCNFLTVDLDIIKNFIPEYEQLKRSCPKKAASFVHKESCDIRNMLVESLIMKQVSFIYEGTLANPKKYKHLVRKLRQEGYEIHLYVLGTPLSLAIKRAEKRAKLTGRTIPHHVIENTHKLVTKTFLAIKDLTDSYHIFESRDRFTLIISRILNDKNMYESFLKKAHGHK</sequence>
<evidence type="ECO:0000256" key="2">
    <source>
        <dbReference type="ARBA" id="ARBA00011963"/>
    </source>
</evidence>
<dbReference type="InterPro" id="IPR010488">
    <property type="entry name" value="Zeta_toxin_domain"/>
</dbReference>
<dbReference type="SUPFAM" id="SSF52540">
    <property type="entry name" value="P-loop containing nucleoside triphosphate hydrolases"/>
    <property type="match status" value="1"/>
</dbReference>
<name>A0A562K709_9BACI</name>
<dbReference type="RefSeq" id="WP_144539774.1">
    <property type="nucleotide sequence ID" value="NZ_CBCSDC010000009.1"/>
</dbReference>
<reference evidence="8 9" key="1">
    <citation type="journal article" date="2015" name="Stand. Genomic Sci.">
        <title>Genomic Encyclopedia of Bacterial and Archaeal Type Strains, Phase III: the genomes of soil and plant-associated and newly described type strains.</title>
        <authorList>
            <person name="Whitman W.B."/>
            <person name="Woyke T."/>
            <person name="Klenk H.P."/>
            <person name="Zhou Y."/>
            <person name="Lilburn T.G."/>
            <person name="Beck B.J."/>
            <person name="De Vos P."/>
            <person name="Vandamme P."/>
            <person name="Eisen J.A."/>
            <person name="Garrity G."/>
            <person name="Hugenholtz P."/>
            <person name="Kyrpides N.C."/>
        </authorList>
    </citation>
    <scope>NUCLEOTIDE SEQUENCE [LARGE SCALE GENOMIC DNA]</scope>
    <source>
        <strain evidence="8 9">CGMCC 1.10115</strain>
    </source>
</reference>
<evidence type="ECO:0000313" key="8">
    <source>
        <dbReference type="EMBL" id="TWH91202.1"/>
    </source>
</evidence>
<comment type="similarity">
    <text evidence="1">Belongs to the zeta toxin family.</text>
</comment>
<evidence type="ECO:0000313" key="9">
    <source>
        <dbReference type="Proteomes" id="UP000318667"/>
    </source>
</evidence>
<accession>A0A562K709</accession>
<protein>
    <recommendedName>
        <fullName evidence="5">UDP-N-acetylglucosamine kinase</fullName>
        <ecNumber evidence="2">2.7.1.176</ecNumber>
    </recommendedName>
    <alternativeName>
        <fullName evidence="5">UDP-N-acetylglucosamine kinase</fullName>
    </alternativeName>
</protein>
<dbReference type="GO" id="GO:0016301">
    <property type="term" value="F:kinase activity"/>
    <property type="evidence" value="ECO:0007669"/>
    <property type="project" value="InterPro"/>
</dbReference>
<dbReference type="Gene3D" id="3.40.50.300">
    <property type="entry name" value="P-loop containing nucleotide triphosphate hydrolases"/>
    <property type="match status" value="1"/>
</dbReference>
<keyword evidence="4" id="KW-0067">ATP-binding</keyword>
<dbReference type="InterPro" id="IPR027417">
    <property type="entry name" value="P-loop_NTPase"/>
</dbReference>
<keyword evidence="9" id="KW-1185">Reference proteome</keyword>
<proteinExistence type="inferred from homology"/>
<evidence type="ECO:0000256" key="4">
    <source>
        <dbReference type="ARBA" id="ARBA00022840"/>
    </source>
</evidence>
<dbReference type="EC" id="2.7.1.176" evidence="2"/>
<dbReference type="GeneID" id="65401932"/>
<dbReference type="GO" id="GO:0005524">
    <property type="term" value="F:ATP binding"/>
    <property type="evidence" value="ECO:0007669"/>
    <property type="project" value="UniProtKB-KW"/>
</dbReference>
<dbReference type="OrthoDB" id="2629223at2"/>
<dbReference type="EMBL" id="VLKI01000001">
    <property type="protein sequence ID" value="TWH91202.1"/>
    <property type="molecule type" value="Genomic_DNA"/>
</dbReference>
<evidence type="ECO:0000256" key="6">
    <source>
        <dbReference type="ARBA" id="ARBA00048178"/>
    </source>
</evidence>